<dbReference type="PANTHER" id="PTHR12815">
    <property type="entry name" value="SORTING AND ASSEMBLY MACHINERY SAMM50 PROTEIN FAMILY MEMBER"/>
    <property type="match status" value="1"/>
</dbReference>
<organism evidence="14 15">
    <name type="scientific">Halorhodospira neutriphila</name>
    <dbReference type="NCBI Taxonomy" id="168379"/>
    <lineage>
        <taxon>Bacteria</taxon>
        <taxon>Pseudomonadati</taxon>
        <taxon>Pseudomonadota</taxon>
        <taxon>Gammaproteobacteria</taxon>
        <taxon>Chromatiales</taxon>
        <taxon>Ectothiorhodospiraceae</taxon>
        <taxon>Halorhodospira</taxon>
    </lineage>
</organism>
<keyword evidence="8" id="KW-0998">Cell outer membrane</keyword>
<evidence type="ECO:0000256" key="4">
    <source>
        <dbReference type="ARBA" id="ARBA00022452"/>
    </source>
</evidence>
<evidence type="ECO:0000256" key="9">
    <source>
        <dbReference type="ARBA" id="ARBA00033063"/>
    </source>
</evidence>
<proteinExistence type="inferred from homology"/>
<protein>
    <recommendedName>
        <fullName evidence="3">Translocation and assembly module subunit TamA</fullName>
    </recommendedName>
    <alternativeName>
        <fullName evidence="9">Autotransporter assembly factor TamA</fullName>
    </alternativeName>
</protein>
<feature type="domain" description="TamA POTRA" evidence="13">
    <location>
        <begin position="62"/>
        <end position="134"/>
    </location>
</feature>
<dbReference type="InterPro" id="IPR039910">
    <property type="entry name" value="D15-like"/>
</dbReference>
<evidence type="ECO:0000259" key="13">
    <source>
        <dbReference type="Pfam" id="PF17243"/>
    </source>
</evidence>
<dbReference type="InterPro" id="IPR035243">
    <property type="entry name" value="TamA_POTRA_Dom_1"/>
</dbReference>
<keyword evidence="4" id="KW-1134">Transmembrane beta strand</keyword>
<dbReference type="InterPro" id="IPR010827">
    <property type="entry name" value="BamA/TamA_POTRA"/>
</dbReference>
<name>A0ABS1E592_9GAMM</name>
<dbReference type="Gene3D" id="2.40.160.50">
    <property type="entry name" value="membrane protein fhac: a member of the omp85/tpsb transporter family"/>
    <property type="match status" value="1"/>
</dbReference>
<keyword evidence="6" id="KW-0732">Signal</keyword>
<accession>A0ABS1E592</accession>
<dbReference type="InterPro" id="IPR000184">
    <property type="entry name" value="Bac_surfAg_D15"/>
</dbReference>
<dbReference type="Gene3D" id="3.10.20.310">
    <property type="entry name" value="membrane protein fhac"/>
    <property type="match status" value="3"/>
</dbReference>
<evidence type="ECO:0000259" key="12">
    <source>
        <dbReference type="Pfam" id="PF07244"/>
    </source>
</evidence>
<feature type="domain" description="POTRA" evidence="12">
    <location>
        <begin position="224"/>
        <end position="282"/>
    </location>
</feature>
<dbReference type="Proteomes" id="UP000738126">
    <property type="component" value="Unassembled WGS sequence"/>
</dbReference>
<evidence type="ECO:0000256" key="6">
    <source>
        <dbReference type="ARBA" id="ARBA00022729"/>
    </source>
</evidence>
<dbReference type="EMBL" id="NRSH01000078">
    <property type="protein sequence ID" value="MBK1726903.1"/>
    <property type="molecule type" value="Genomic_DNA"/>
</dbReference>
<keyword evidence="5" id="KW-0812">Transmembrane</keyword>
<evidence type="ECO:0000256" key="5">
    <source>
        <dbReference type="ARBA" id="ARBA00022692"/>
    </source>
</evidence>
<evidence type="ECO:0000313" key="14">
    <source>
        <dbReference type="EMBL" id="MBK1726903.1"/>
    </source>
</evidence>
<evidence type="ECO:0000313" key="15">
    <source>
        <dbReference type="Proteomes" id="UP000738126"/>
    </source>
</evidence>
<comment type="caution">
    <text evidence="14">The sequence shown here is derived from an EMBL/GenBank/DDBJ whole genome shotgun (WGS) entry which is preliminary data.</text>
</comment>
<reference evidence="14 15" key="1">
    <citation type="journal article" date="2020" name="Microorganisms">
        <title>Osmotic Adaptation and Compatible Solute Biosynthesis of Phototrophic Bacteria as Revealed from Genome Analyses.</title>
        <authorList>
            <person name="Imhoff J.F."/>
            <person name="Rahn T."/>
            <person name="Kunzel S."/>
            <person name="Keller A."/>
            <person name="Neulinger S.C."/>
        </authorList>
    </citation>
    <scope>NUCLEOTIDE SEQUENCE [LARGE SCALE GENOMIC DNA]</scope>
    <source>
        <strain evidence="14 15">DSM 15116</strain>
    </source>
</reference>
<evidence type="ECO:0000256" key="7">
    <source>
        <dbReference type="ARBA" id="ARBA00023136"/>
    </source>
</evidence>
<evidence type="ECO:0000259" key="11">
    <source>
        <dbReference type="Pfam" id="PF01103"/>
    </source>
</evidence>
<comment type="subcellular location">
    <subcellularLocation>
        <location evidence="1">Cell outer membrane</location>
    </subcellularLocation>
</comment>
<dbReference type="Pfam" id="PF01103">
    <property type="entry name" value="Omp85"/>
    <property type="match status" value="1"/>
</dbReference>
<evidence type="ECO:0000256" key="2">
    <source>
        <dbReference type="ARBA" id="ARBA00010248"/>
    </source>
</evidence>
<evidence type="ECO:0000256" key="3">
    <source>
        <dbReference type="ARBA" id="ARBA00015419"/>
    </source>
</evidence>
<comment type="subunit">
    <text evidence="10">Interacts with TamB to form the translocation and assembly module (TAM).</text>
</comment>
<feature type="domain" description="POTRA" evidence="12">
    <location>
        <begin position="160"/>
        <end position="211"/>
    </location>
</feature>
<keyword evidence="7" id="KW-0472">Membrane</keyword>
<comment type="similarity">
    <text evidence="2">Belongs to the TamA family.</text>
</comment>
<dbReference type="Pfam" id="PF07244">
    <property type="entry name" value="POTRA"/>
    <property type="match status" value="2"/>
</dbReference>
<dbReference type="PANTHER" id="PTHR12815:SF47">
    <property type="entry name" value="TRANSLOCATION AND ASSEMBLY MODULE SUBUNIT TAMA"/>
    <property type="match status" value="1"/>
</dbReference>
<sequence>MGASVAGRCRRGAGGGGRRSAAIQYTRLPRRWVKPSASLVLALAAACAAAGVPRGAAAEVAIAVKGVEKELAEQVRVYLGEPGSEEPAAVAAFQRHAPERAREALEALGYYRAQVAAKRRRTDDGWRVVVRVDPGEPVRVRRMAVCLSGEAAADAAFANLESRLPLKEGKILHHGRYETSRQLIQNLALDRGYFDGRFTARRIAVDPEAGTAEVRLCYDSGVRYHFGPVRFADSPLAESFLERLVPFERGEPYTAEQVAALNRALLDSGYFSDVRVRPARGAASGGVVPIDVELTARARHELTTGVGYTTDLGARVRLGWRRPWVNRRGHAFALDTEIAERRQNLTASYTVPLRDPLRSSLEYQLGVQALDVADIDTEQISAAVQYRHRLDSGWQQTLFVRADEERFRIQDDWRSTTLFIPGASWSRVRSRGGLDPHWGDRQTLSVEATDPWLGSDIELRRVRAATRWVRTLGDRHRFRARAELGALDTGPDAFDDVPPSLRFYAGGDQSVRGYKFQSLGPKRDGAVIGGRYLAEASLEYGYQLTPKWRPAVFVDAGNAYADWDDLSGEAKVGAGLGVRYSSPIGPIRLDLAATVGEPERSWRLHFSMGSDL</sequence>
<evidence type="ECO:0000256" key="10">
    <source>
        <dbReference type="ARBA" id="ARBA00093548"/>
    </source>
</evidence>
<keyword evidence="15" id="KW-1185">Reference proteome</keyword>
<evidence type="ECO:0000256" key="8">
    <source>
        <dbReference type="ARBA" id="ARBA00023237"/>
    </source>
</evidence>
<gene>
    <name evidence="14" type="ORF">CKO13_07690</name>
</gene>
<dbReference type="Pfam" id="PF17243">
    <property type="entry name" value="POTRA_TamA_1"/>
    <property type="match status" value="1"/>
</dbReference>
<evidence type="ECO:0000256" key="1">
    <source>
        <dbReference type="ARBA" id="ARBA00004442"/>
    </source>
</evidence>
<feature type="domain" description="Bacterial surface antigen (D15)" evidence="11">
    <location>
        <begin position="328"/>
        <end position="610"/>
    </location>
</feature>